<evidence type="ECO:0008006" key="4">
    <source>
        <dbReference type="Google" id="ProtNLM"/>
    </source>
</evidence>
<comment type="caution">
    <text evidence="2">The sequence shown here is derived from an EMBL/GenBank/DDBJ whole genome shotgun (WGS) entry which is preliminary data.</text>
</comment>
<dbReference type="AlphaFoldDB" id="A0A923MTV0"/>
<evidence type="ECO:0000256" key="1">
    <source>
        <dbReference type="SAM" id="SignalP"/>
    </source>
</evidence>
<feature type="signal peptide" evidence="1">
    <location>
        <begin position="1"/>
        <end position="20"/>
    </location>
</feature>
<organism evidence="2 3">
    <name type="scientific">Ramlibacter cellulosilyticus</name>
    <dbReference type="NCBI Taxonomy" id="2764187"/>
    <lineage>
        <taxon>Bacteria</taxon>
        <taxon>Pseudomonadati</taxon>
        <taxon>Pseudomonadota</taxon>
        <taxon>Betaproteobacteria</taxon>
        <taxon>Burkholderiales</taxon>
        <taxon>Comamonadaceae</taxon>
        <taxon>Ramlibacter</taxon>
    </lineage>
</organism>
<accession>A0A923MTV0</accession>
<evidence type="ECO:0000313" key="3">
    <source>
        <dbReference type="Proteomes" id="UP000608513"/>
    </source>
</evidence>
<reference evidence="2" key="1">
    <citation type="submission" date="2020-08" db="EMBL/GenBank/DDBJ databases">
        <title>Ramlibacter sp. USB13 16S ribosomal RNA gene genome sequencing and assembly.</title>
        <authorList>
            <person name="Kang M."/>
        </authorList>
    </citation>
    <scope>NUCLEOTIDE SEQUENCE</scope>
    <source>
        <strain evidence="2">USB13</strain>
    </source>
</reference>
<protein>
    <recommendedName>
        <fullName evidence="4">DUF4124 domain-containing protein</fullName>
    </recommendedName>
</protein>
<evidence type="ECO:0000313" key="2">
    <source>
        <dbReference type="EMBL" id="MBC5784069.1"/>
    </source>
</evidence>
<name>A0A923MTV0_9BURK</name>
<gene>
    <name evidence="2" type="ORF">H8N03_14045</name>
</gene>
<feature type="chain" id="PRO_5037135956" description="DUF4124 domain-containing protein" evidence="1">
    <location>
        <begin position="21"/>
        <end position="111"/>
    </location>
</feature>
<sequence>MNAKAWVAAAAFLATGLAHATCYTVYKADGTVLQEGSTSPVNMALPIGDTIPEKFGPGSTMTVSDLGIYCKDSRRGVVVESPAIKAAKEQAKVEKVGEKVAVKEDAGESAR</sequence>
<keyword evidence="1" id="KW-0732">Signal</keyword>
<keyword evidence="3" id="KW-1185">Reference proteome</keyword>
<dbReference type="RefSeq" id="WP_187076806.1">
    <property type="nucleotide sequence ID" value="NZ_JACORT010000005.1"/>
</dbReference>
<dbReference type="Proteomes" id="UP000608513">
    <property type="component" value="Unassembled WGS sequence"/>
</dbReference>
<dbReference type="EMBL" id="JACORT010000005">
    <property type="protein sequence ID" value="MBC5784069.1"/>
    <property type="molecule type" value="Genomic_DNA"/>
</dbReference>
<proteinExistence type="predicted"/>